<evidence type="ECO:0000256" key="1">
    <source>
        <dbReference type="ARBA" id="ARBA00004477"/>
    </source>
</evidence>
<feature type="transmembrane region" description="Helical" evidence="6">
    <location>
        <begin position="49"/>
        <end position="68"/>
    </location>
</feature>
<dbReference type="Pfam" id="PF05653">
    <property type="entry name" value="Mg_trans_NIPA"/>
    <property type="match status" value="1"/>
</dbReference>
<dbReference type="GeneID" id="34444429"/>
<reference evidence="7 8" key="1">
    <citation type="journal article" date="2016" name="Genome Biol. Evol.">
        <title>Draft genome sequence of an aflatoxigenic Aspergillus species, A. bombycis.</title>
        <authorList>
            <person name="Moore G.G."/>
            <person name="Mack B.M."/>
            <person name="Beltz S.B."/>
            <person name="Gilbert M.K."/>
        </authorList>
    </citation>
    <scope>NUCLEOTIDE SEQUENCE [LARGE SCALE GENOMIC DNA]</scope>
    <source>
        <strain evidence="8">NRRL 26010</strain>
    </source>
</reference>
<evidence type="ECO:0000256" key="2">
    <source>
        <dbReference type="ARBA" id="ARBA00022692"/>
    </source>
</evidence>
<name>A0A1F8AF16_9EURO</name>
<comment type="caution">
    <text evidence="7">The sequence shown here is derived from an EMBL/GenBank/DDBJ whole genome shotgun (WGS) entry which is preliminary data.</text>
</comment>
<evidence type="ECO:0000256" key="5">
    <source>
        <dbReference type="ARBA" id="ARBA00023136"/>
    </source>
</evidence>
<dbReference type="InterPro" id="IPR008521">
    <property type="entry name" value="Mg_trans_NIPA"/>
</dbReference>
<feature type="transmembrane region" description="Helical" evidence="6">
    <location>
        <begin position="251"/>
        <end position="271"/>
    </location>
</feature>
<evidence type="ECO:0000256" key="3">
    <source>
        <dbReference type="ARBA" id="ARBA00022824"/>
    </source>
</evidence>
<dbReference type="Proteomes" id="UP000179179">
    <property type="component" value="Unassembled WGS sequence"/>
</dbReference>
<dbReference type="OrthoDB" id="6428174at2759"/>
<dbReference type="GO" id="GO:0016020">
    <property type="term" value="C:membrane"/>
    <property type="evidence" value="ECO:0007669"/>
    <property type="project" value="UniProtKB-SubCell"/>
</dbReference>
<dbReference type="SUPFAM" id="SSF103481">
    <property type="entry name" value="Multidrug resistance efflux transporter EmrE"/>
    <property type="match status" value="1"/>
</dbReference>
<keyword evidence="8" id="KW-1185">Reference proteome</keyword>
<dbReference type="AlphaFoldDB" id="A0A1F8AF16"/>
<dbReference type="GO" id="GO:0015095">
    <property type="term" value="F:magnesium ion transmembrane transporter activity"/>
    <property type="evidence" value="ECO:0007669"/>
    <property type="project" value="InterPro"/>
</dbReference>
<dbReference type="STRING" id="109264.A0A1F8AF16"/>
<keyword evidence="5 6" id="KW-0472">Membrane</keyword>
<keyword evidence="3" id="KW-0256">Endoplasmic reticulum</keyword>
<accession>A0A1F8AF16</accession>
<evidence type="ECO:0008006" key="9">
    <source>
        <dbReference type="Google" id="ProtNLM"/>
    </source>
</evidence>
<feature type="transmembrane region" description="Helical" evidence="6">
    <location>
        <begin position="147"/>
        <end position="166"/>
    </location>
</feature>
<evidence type="ECO:0000256" key="6">
    <source>
        <dbReference type="SAM" id="Phobius"/>
    </source>
</evidence>
<feature type="transmembrane region" description="Helical" evidence="6">
    <location>
        <begin position="283"/>
        <end position="306"/>
    </location>
</feature>
<keyword evidence="2 6" id="KW-0812">Transmembrane</keyword>
<evidence type="ECO:0000313" key="7">
    <source>
        <dbReference type="EMBL" id="OGM50320.1"/>
    </source>
</evidence>
<dbReference type="PANTHER" id="PTHR12570:SF85">
    <property type="entry name" value="DUF803 DOMAIN MEMBRANE PROTEIN (AFU_ORTHOLOGUE AFUA_1G15880)"/>
    <property type="match status" value="1"/>
</dbReference>
<evidence type="ECO:0000256" key="4">
    <source>
        <dbReference type="ARBA" id="ARBA00022989"/>
    </source>
</evidence>
<dbReference type="EMBL" id="LYCR01000004">
    <property type="protein sequence ID" value="OGM50320.1"/>
    <property type="molecule type" value="Genomic_DNA"/>
</dbReference>
<feature type="transmembrane region" description="Helical" evidence="6">
    <location>
        <begin position="114"/>
        <end position="140"/>
    </location>
</feature>
<dbReference type="PANTHER" id="PTHR12570">
    <property type="match status" value="1"/>
</dbReference>
<dbReference type="RefSeq" id="XP_022394037.1">
    <property type="nucleotide sequence ID" value="XM_022528169.1"/>
</dbReference>
<evidence type="ECO:0000313" key="8">
    <source>
        <dbReference type="Proteomes" id="UP000179179"/>
    </source>
</evidence>
<keyword evidence="4 6" id="KW-1133">Transmembrane helix</keyword>
<feature type="transmembrane region" description="Helical" evidence="6">
    <location>
        <begin position="178"/>
        <end position="203"/>
    </location>
</feature>
<gene>
    <name evidence="7" type="ORF">ABOM_001039</name>
</gene>
<feature type="transmembrane region" description="Helical" evidence="6">
    <location>
        <begin position="215"/>
        <end position="239"/>
    </location>
</feature>
<feature type="transmembrane region" description="Helical" evidence="6">
    <location>
        <begin position="312"/>
        <end position="334"/>
    </location>
</feature>
<feature type="non-terminal residue" evidence="7">
    <location>
        <position position="1"/>
    </location>
</feature>
<organism evidence="7 8">
    <name type="scientific">Aspergillus bombycis</name>
    <dbReference type="NCBI Taxonomy" id="109264"/>
    <lineage>
        <taxon>Eukaryota</taxon>
        <taxon>Fungi</taxon>
        <taxon>Dikarya</taxon>
        <taxon>Ascomycota</taxon>
        <taxon>Pezizomycotina</taxon>
        <taxon>Eurotiomycetes</taxon>
        <taxon>Eurotiomycetidae</taxon>
        <taxon>Eurotiales</taxon>
        <taxon>Aspergillaceae</taxon>
        <taxon>Aspergillus</taxon>
    </lineage>
</organism>
<comment type="subcellular location">
    <subcellularLocation>
        <location evidence="1">Endoplasmic reticulum membrane</location>
        <topology evidence="1">Multi-pass membrane protein</topology>
    </subcellularLocation>
</comment>
<dbReference type="InterPro" id="IPR037185">
    <property type="entry name" value="EmrE-like"/>
</dbReference>
<protein>
    <recommendedName>
        <fullName evidence="9">Magnesium transporter</fullName>
    </recommendedName>
</protein>
<proteinExistence type="predicted"/>
<sequence>PRRLSETNSTSPAGALGHLASPTHINPPNYFLQVQCLTALVSMGAHDKFIGLALAVLASLAIGSSYVITKKGLVQAAEKYGFSGEGFEYLRSPLWWCGMTILISGELMNTAAYAFAPAVLVTPLGALSVLISALMGAYFLNENIQVLGKLGAAICLLGSVLLVLHAPGDRDIQTIEEILHLAIQPGFLIYCTLVTVFASYMIYKVAPRLGRTNPLVYLSICSTVGSISVMSVKAFGIAIKLTFAGDNQFTHASTYVFSLVLVVTTLTQMNYLNKAMGEFPASLVNAMYYVGFTTCTLTASIIFYQGLNTSDWTSITSMMCGFLLNFIGISLLTLSKTGQEARPESVRALSLRSFDLSHGRYDHVRTSSVDVPHALERRSSGLDAAERQ</sequence>